<dbReference type="AlphaFoldDB" id="A0A4Q0A1J3"/>
<keyword evidence="1" id="KW-0732">Signal</keyword>
<dbReference type="Proteomes" id="UP000268162">
    <property type="component" value="Unassembled WGS sequence"/>
</dbReference>
<gene>
    <name evidence="2" type="ORF">BJ085DRAFT_34007</name>
</gene>
<evidence type="ECO:0000256" key="1">
    <source>
        <dbReference type="SAM" id="SignalP"/>
    </source>
</evidence>
<reference evidence="3" key="1">
    <citation type="journal article" date="2018" name="Nat. Microbiol.">
        <title>Leveraging single-cell genomics to expand the fungal tree of life.</title>
        <authorList>
            <person name="Ahrendt S.R."/>
            <person name="Quandt C.A."/>
            <person name="Ciobanu D."/>
            <person name="Clum A."/>
            <person name="Salamov A."/>
            <person name="Andreopoulos B."/>
            <person name="Cheng J.F."/>
            <person name="Woyke T."/>
            <person name="Pelin A."/>
            <person name="Henrissat B."/>
            <person name="Reynolds N.K."/>
            <person name="Benny G.L."/>
            <person name="Smith M.E."/>
            <person name="James T.Y."/>
            <person name="Grigoriev I.V."/>
        </authorList>
    </citation>
    <scope>NUCLEOTIDE SEQUENCE [LARGE SCALE GENOMIC DNA]</scope>
    <source>
        <strain evidence="3">RSA 468</strain>
    </source>
</reference>
<evidence type="ECO:0000313" key="3">
    <source>
        <dbReference type="Proteomes" id="UP000268162"/>
    </source>
</evidence>
<feature type="chain" id="PRO_5020663174" evidence="1">
    <location>
        <begin position="21"/>
        <end position="121"/>
    </location>
</feature>
<dbReference type="OrthoDB" id="10274009at2759"/>
<dbReference type="InterPro" id="IPR009030">
    <property type="entry name" value="Growth_fac_rcpt_cys_sf"/>
</dbReference>
<name>A0A4Q0A1J3_9FUNG</name>
<organism evidence="2 3">
    <name type="scientific">Dimargaris cristalligena</name>
    <dbReference type="NCBI Taxonomy" id="215637"/>
    <lineage>
        <taxon>Eukaryota</taxon>
        <taxon>Fungi</taxon>
        <taxon>Fungi incertae sedis</taxon>
        <taxon>Zoopagomycota</taxon>
        <taxon>Kickxellomycotina</taxon>
        <taxon>Dimargaritomycetes</taxon>
        <taxon>Dimargaritales</taxon>
        <taxon>Dimargaritaceae</taxon>
        <taxon>Dimargaris</taxon>
    </lineage>
</organism>
<dbReference type="EMBL" id="ML002293">
    <property type="protein sequence ID" value="RKP39162.1"/>
    <property type="molecule type" value="Genomic_DNA"/>
</dbReference>
<proteinExistence type="predicted"/>
<protein>
    <submittedName>
        <fullName evidence="2">Uncharacterized protein</fullName>
    </submittedName>
</protein>
<dbReference type="SUPFAM" id="SSF57184">
    <property type="entry name" value="Growth factor receptor domain"/>
    <property type="match status" value="1"/>
</dbReference>
<keyword evidence="3" id="KW-1185">Reference proteome</keyword>
<evidence type="ECO:0000313" key="2">
    <source>
        <dbReference type="EMBL" id="RKP39162.1"/>
    </source>
</evidence>
<sequence length="121" mass="14184">MKVANSTLILFLTTVTAALADTTSPDNSADAATTALVCSRCTTSHYWDNRCHNCERKYFWDNRCHHCERRYYWNNRCHPCPRRHHWGDRCHSCIRSHFSNNRCHGCRQDSSDMVTEETAEE</sequence>
<feature type="signal peptide" evidence="1">
    <location>
        <begin position="1"/>
        <end position="20"/>
    </location>
</feature>
<accession>A0A4Q0A1J3</accession>